<organism evidence="2 3">
    <name type="scientific">Actinidia rufa</name>
    <dbReference type="NCBI Taxonomy" id="165716"/>
    <lineage>
        <taxon>Eukaryota</taxon>
        <taxon>Viridiplantae</taxon>
        <taxon>Streptophyta</taxon>
        <taxon>Embryophyta</taxon>
        <taxon>Tracheophyta</taxon>
        <taxon>Spermatophyta</taxon>
        <taxon>Magnoliopsida</taxon>
        <taxon>eudicotyledons</taxon>
        <taxon>Gunneridae</taxon>
        <taxon>Pentapetalae</taxon>
        <taxon>asterids</taxon>
        <taxon>Ericales</taxon>
        <taxon>Actinidiaceae</taxon>
        <taxon>Actinidia</taxon>
    </lineage>
</organism>
<accession>A0A7J0FEU8</accession>
<feature type="compositionally biased region" description="Polar residues" evidence="1">
    <location>
        <begin position="101"/>
        <end position="114"/>
    </location>
</feature>
<evidence type="ECO:0000256" key="1">
    <source>
        <dbReference type="SAM" id="MobiDB-lite"/>
    </source>
</evidence>
<protein>
    <submittedName>
        <fullName evidence="2">Uncharacterized protein</fullName>
    </submittedName>
</protein>
<feature type="region of interest" description="Disordered" evidence="1">
    <location>
        <begin position="13"/>
        <end position="46"/>
    </location>
</feature>
<name>A0A7J0FEU8_9ERIC</name>
<evidence type="ECO:0000313" key="3">
    <source>
        <dbReference type="Proteomes" id="UP000585474"/>
    </source>
</evidence>
<feature type="region of interest" description="Disordered" evidence="1">
    <location>
        <begin position="82"/>
        <end position="143"/>
    </location>
</feature>
<feature type="compositionally biased region" description="Polar residues" evidence="1">
    <location>
        <begin position="31"/>
        <end position="46"/>
    </location>
</feature>
<keyword evidence="3" id="KW-1185">Reference proteome</keyword>
<dbReference type="EMBL" id="BJWL01000011">
    <property type="protein sequence ID" value="GFY97198.1"/>
    <property type="molecule type" value="Genomic_DNA"/>
</dbReference>
<reference evidence="2 3" key="1">
    <citation type="submission" date="2019-07" db="EMBL/GenBank/DDBJ databases">
        <title>De Novo Assembly of kiwifruit Actinidia rufa.</title>
        <authorList>
            <person name="Sugita-Konishi S."/>
            <person name="Sato K."/>
            <person name="Mori E."/>
            <person name="Abe Y."/>
            <person name="Kisaki G."/>
            <person name="Hamano K."/>
            <person name="Suezawa K."/>
            <person name="Otani M."/>
            <person name="Fukuda T."/>
            <person name="Manabe T."/>
            <person name="Gomi K."/>
            <person name="Tabuchi M."/>
            <person name="Akimitsu K."/>
            <person name="Kataoka I."/>
        </authorList>
    </citation>
    <scope>NUCLEOTIDE SEQUENCE [LARGE SCALE GENOMIC DNA]</scope>
    <source>
        <strain evidence="3">cv. Fuchu</strain>
    </source>
</reference>
<comment type="caution">
    <text evidence="2">The sequence shown here is derived from an EMBL/GenBank/DDBJ whole genome shotgun (WGS) entry which is preliminary data.</text>
</comment>
<evidence type="ECO:0000313" key="2">
    <source>
        <dbReference type="EMBL" id="GFY97198.1"/>
    </source>
</evidence>
<dbReference type="Proteomes" id="UP000585474">
    <property type="component" value="Unassembled WGS sequence"/>
</dbReference>
<proteinExistence type="predicted"/>
<sequence length="143" mass="14594">MSLGVDESMWAATMGDPIGIGPPHPEEGKAGTSSQSQRGKGIPNHTQIASSLGIIKRPVKDLQLHLQLEGKEGGLARVPLQMGGGRAAAPRRDATVEIPTTRASGVRTGSSAVGTTGFDVPTQSSGVGSPPTRAKGTSVWAAF</sequence>
<gene>
    <name evidence="2" type="ORF">Acr_11g0015040</name>
</gene>
<dbReference type="AlphaFoldDB" id="A0A7J0FEU8"/>